<keyword evidence="13" id="KW-0067">ATP-binding</keyword>
<evidence type="ECO:0000256" key="5">
    <source>
        <dbReference type="ARBA" id="ARBA00022553"/>
    </source>
</evidence>
<evidence type="ECO:0000256" key="1">
    <source>
        <dbReference type="ARBA" id="ARBA00000085"/>
    </source>
</evidence>
<comment type="catalytic activity">
    <reaction evidence="1">
        <text>ATP + protein L-histidine = ADP + protein N-phospho-L-histidine.</text>
        <dbReference type="EC" id="2.7.13.3"/>
    </reaction>
</comment>
<keyword evidence="6" id="KW-0716">Sensory transduction</keyword>
<reference evidence="19" key="1">
    <citation type="submission" date="2022-10" db="EMBL/GenBank/DDBJ databases">
        <title>Hoeflea sp. J2-29, isolated from marine algae.</title>
        <authorList>
            <person name="Kristyanto S."/>
            <person name="Kim J.M."/>
            <person name="Jeon C.O."/>
        </authorList>
    </citation>
    <scope>NUCLEOTIDE SEQUENCE</scope>
    <source>
        <strain evidence="19">J2-29</strain>
    </source>
</reference>
<dbReference type="CDD" id="cd00130">
    <property type="entry name" value="PAS"/>
    <property type="match status" value="2"/>
</dbReference>
<dbReference type="Gene3D" id="3.30.565.10">
    <property type="entry name" value="Histidine kinase-like ATPase, C-terminal domain"/>
    <property type="match status" value="1"/>
</dbReference>
<evidence type="ECO:0000256" key="10">
    <source>
        <dbReference type="ARBA" id="ARBA00022737"/>
    </source>
</evidence>
<evidence type="ECO:0000256" key="14">
    <source>
        <dbReference type="ARBA" id="ARBA00022991"/>
    </source>
</evidence>
<proteinExistence type="predicted"/>
<accession>A0ABT3YER3</accession>
<dbReference type="InterPro" id="IPR000700">
    <property type="entry name" value="PAS-assoc_C"/>
</dbReference>
<keyword evidence="15" id="KW-0843">Virulence</keyword>
<keyword evidence="12" id="KW-0418">Kinase</keyword>
<evidence type="ECO:0000256" key="16">
    <source>
        <dbReference type="ARBA" id="ARBA00023170"/>
    </source>
</evidence>
<dbReference type="InterPro" id="IPR001610">
    <property type="entry name" value="PAC"/>
</dbReference>
<dbReference type="PANTHER" id="PTHR41523:SF8">
    <property type="entry name" value="ETHYLENE RESPONSE SENSOR PROTEIN"/>
    <property type="match status" value="1"/>
</dbReference>
<keyword evidence="11" id="KW-0547">Nucleotide-binding</keyword>
<evidence type="ECO:0000313" key="19">
    <source>
        <dbReference type="EMBL" id="MCY0094289.1"/>
    </source>
</evidence>
<feature type="domain" description="PAS" evidence="17">
    <location>
        <begin position="145"/>
        <end position="199"/>
    </location>
</feature>
<dbReference type="PANTHER" id="PTHR41523">
    <property type="entry name" value="TWO-COMPONENT SYSTEM SENSOR PROTEIN"/>
    <property type="match status" value="1"/>
</dbReference>
<evidence type="ECO:0000313" key="20">
    <source>
        <dbReference type="Proteomes" id="UP001081283"/>
    </source>
</evidence>
<evidence type="ECO:0000256" key="3">
    <source>
        <dbReference type="ARBA" id="ARBA00021740"/>
    </source>
</evidence>
<dbReference type="SMART" id="SM00086">
    <property type="entry name" value="PAC"/>
    <property type="match status" value="2"/>
</dbReference>
<evidence type="ECO:0000256" key="2">
    <source>
        <dbReference type="ARBA" id="ARBA00012438"/>
    </source>
</evidence>
<evidence type="ECO:0000259" key="18">
    <source>
        <dbReference type="PROSITE" id="PS50113"/>
    </source>
</evidence>
<dbReference type="InterPro" id="IPR036890">
    <property type="entry name" value="HATPase_C_sf"/>
</dbReference>
<dbReference type="InterPro" id="IPR000014">
    <property type="entry name" value="PAS"/>
</dbReference>
<dbReference type="NCBIfam" id="TIGR00229">
    <property type="entry name" value="sensory_box"/>
    <property type="match status" value="2"/>
</dbReference>
<protein>
    <recommendedName>
        <fullName evidence="3">Blue-light-activated histidine kinase</fullName>
        <ecNumber evidence="2">2.7.13.3</ecNumber>
    </recommendedName>
</protein>
<gene>
    <name evidence="19" type="ORF">OEG82_09665</name>
</gene>
<dbReference type="Gene3D" id="3.30.450.20">
    <property type="entry name" value="PAS domain"/>
    <property type="match status" value="4"/>
</dbReference>
<evidence type="ECO:0000256" key="11">
    <source>
        <dbReference type="ARBA" id="ARBA00022741"/>
    </source>
</evidence>
<dbReference type="SUPFAM" id="SSF55785">
    <property type="entry name" value="PYP-like sensor domain (PAS domain)"/>
    <property type="match status" value="4"/>
</dbReference>
<evidence type="ECO:0000256" key="7">
    <source>
        <dbReference type="ARBA" id="ARBA00022630"/>
    </source>
</evidence>
<keyword evidence="7" id="KW-0285">Flavoprotein</keyword>
<keyword evidence="14" id="KW-0157">Chromophore</keyword>
<dbReference type="PROSITE" id="PS50112">
    <property type="entry name" value="PAS"/>
    <property type="match status" value="2"/>
</dbReference>
<dbReference type="EMBL" id="JAOVZQ010000001">
    <property type="protein sequence ID" value="MCY0094289.1"/>
    <property type="molecule type" value="Genomic_DNA"/>
</dbReference>
<evidence type="ECO:0000256" key="4">
    <source>
        <dbReference type="ARBA" id="ARBA00022543"/>
    </source>
</evidence>
<keyword evidence="4" id="KW-0600">Photoreceptor protein</keyword>
<dbReference type="RefSeq" id="WP_267612235.1">
    <property type="nucleotide sequence ID" value="NZ_JAOVZQ010000001.1"/>
</dbReference>
<keyword evidence="10" id="KW-0677">Repeat</keyword>
<evidence type="ECO:0000256" key="6">
    <source>
        <dbReference type="ARBA" id="ARBA00022606"/>
    </source>
</evidence>
<organism evidence="19 20">
    <name type="scientific">Hoeflea ulvae</name>
    <dbReference type="NCBI Taxonomy" id="2983764"/>
    <lineage>
        <taxon>Bacteria</taxon>
        <taxon>Pseudomonadati</taxon>
        <taxon>Pseudomonadota</taxon>
        <taxon>Alphaproteobacteria</taxon>
        <taxon>Hyphomicrobiales</taxon>
        <taxon>Rhizobiaceae</taxon>
        <taxon>Hoeflea</taxon>
    </lineage>
</organism>
<feature type="domain" description="PAS" evidence="17">
    <location>
        <begin position="263"/>
        <end position="337"/>
    </location>
</feature>
<evidence type="ECO:0000259" key="17">
    <source>
        <dbReference type="PROSITE" id="PS50112"/>
    </source>
</evidence>
<evidence type="ECO:0000256" key="8">
    <source>
        <dbReference type="ARBA" id="ARBA00022643"/>
    </source>
</evidence>
<feature type="domain" description="PAC" evidence="18">
    <location>
        <begin position="217"/>
        <end position="269"/>
    </location>
</feature>
<dbReference type="SMART" id="SM00911">
    <property type="entry name" value="HWE_HK"/>
    <property type="match status" value="1"/>
</dbReference>
<evidence type="ECO:0000256" key="12">
    <source>
        <dbReference type="ARBA" id="ARBA00022777"/>
    </source>
</evidence>
<dbReference type="SMART" id="SM00091">
    <property type="entry name" value="PAS"/>
    <property type="match status" value="4"/>
</dbReference>
<keyword evidence="5" id="KW-0597">Phosphoprotein</keyword>
<dbReference type="EC" id="2.7.13.3" evidence="2"/>
<comment type="caution">
    <text evidence="19">The sequence shown here is derived from an EMBL/GenBank/DDBJ whole genome shotgun (WGS) entry which is preliminary data.</text>
</comment>
<dbReference type="InterPro" id="IPR013656">
    <property type="entry name" value="PAS_4"/>
</dbReference>
<sequence length="727" mass="80834">MKPLNPDPVARAFQPVIDAMRDGVAIMARDGTIRCVNDVWRQFSSDNDGDPDQHYLGGNYLHICRRSADQGDQLAAEVEAGLMRLFADGQDYRVEYPCHSDTEKRWFEMVASSLEFAGERFALITHHNTTSRNLARIELSHAEQSARNLAAIVATMPDAVIAFDLQGRITSWNAAAEKLYGYDRGGMVGQSIEMLYPPDWPRRAADYIAEIVAGELQHFDVTRQTRAGLLRTIAVTAAPVRSASGDIIGASTVHRDVTEERRAEQRLRSILDNLFAFVGVLEPDGTLVEANRAPLDAAGIKAADVIGKKFWDCYWWNYTPEIQNRVQESCERARNGETVRYDVEVRVAGGQLLWIDFQLAPLLDSDGKIVNLIPSGIDISDRKSMMAALKTSHDTFRNMVAGSPFGIYTVDADFRLAHVSDGAQPVFANVRPLIGHDFAEALRIIWPAAFAEEAISLFRHTLETGEPYHSPSTIERRQDSNEIESYDWKIERITMPDGRPGVVCNFYDLSERQRYDEHIRYLMREVNHRSKNLLTVVISMARQTARASPPAEFIDRFSQRLFSLSGSQDLIVQGNWGGVSVRDLVQSQIKHLGDDMQTDRFSIEGPEMVFTPTAAQGIGMALHELSTNALKYGSLSRLGGTVSIDWDTLDEGKVFRIRWHEHGGPPVTLPQESGFGRTVIERMAAISVGGKVDLDYAPTGVKWALIAPVGEVVLTGGAELLKSIGES</sequence>
<evidence type="ECO:0000256" key="15">
    <source>
        <dbReference type="ARBA" id="ARBA00023026"/>
    </source>
</evidence>
<feature type="domain" description="PAC" evidence="18">
    <location>
        <begin position="339"/>
        <end position="391"/>
    </location>
</feature>
<dbReference type="InterPro" id="IPR035965">
    <property type="entry name" value="PAS-like_dom_sf"/>
</dbReference>
<evidence type="ECO:0000256" key="13">
    <source>
        <dbReference type="ARBA" id="ARBA00022840"/>
    </source>
</evidence>
<evidence type="ECO:0000256" key="9">
    <source>
        <dbReference type="ARBA" id="ARBA00022679"/>
    </source>
</evidence>
<name>A0ABT3YER3_9HYPH</name>
<keyword evidence="20" id="KW-1185">Reference proteome</keyword>
<keyword evidence="8" id="KW-0288">FMN</keyword>
<dbReference type="InterPro" id="IPR011102">
    <property type="entry name" value="Sig_transdc_His_kinase_HWE"/>
</dbReference>
<dbReference type="PROSITE" id="PS50113">
    <property type="entry name" value="PAC"/>
    <property type="match status" value="2"/>
</dbReference>
<keyword evidence="16" id="KW-0675">Receptor</keyword>
<dbReference type="Pfam" id="PF08448">
    <property type="entry name" value="PAS_4"/>
    <property type="match status" value="3"/>
</dbReference>
<dbReference type="Proteomes" id="UP001081283">
    <property type="component" value="Unassembled WGS sequence"/>
</dbReference>
<keyword evidence="9" id="KW-0808">Transferase</keyword>
<dbReference type="Pfam" id="PF07536">
    <property type="entry name" value="HWE_HK"/>
    <property type="match status" value="1"/>
</dbReference>